<dbReference type="InterPro" id="IPR051791">
    <property type="entry name" value="Pra-immunoreactive"/>
</dbReference>
<evidence type="ECO:0000256" key="4">
    <source>
        <dbReference type="ARBA" id="ARBA00022989"/>
    </source>
</evidence>
<keyword evidence="4" id="KW-1133">Transmembrane helix</keyword>
<gene>
    <name evidence="8" type="ORF">HJA_02265</name>
</gene>
<feature type="domain" description="RDD" evidence="7">
    <location>
        <begin position="68"/>
        <end position="207"/>
    </location>
</feature>
<dbReference type="Pfam" id="PF06271">
    <property type="entry name" value="RDD"/>
    <property type="match status" value="1"/>
</dbReference>
<dbReference type="EMBL" id="ARYJ01000001">
    <property type="protein sequence ID" value="KCZ91325.1"/>
    <property type="molecule type" value="Genomic_DNA"/>
</dbReference>
<evidence type="ECO:0000256" key="2">
    <source>
        <dbReference type="ARBA" id="ARBA00022475"/>
    </source>
</evidence>
<evidence type="ECO:0000313" key="8">
    <source>
        <dbReference type="EMBL" id="KCZ91325.1"/>
    </source>
</evidence>
<keyword evidence="5" id="KW-0472">Membrane</keyword>
<dbReference type="Proteomes" id="UP000024816">
    <property type="component" value="Unassembled WGS sequence"/>
</dbReference>
<evidence type="ECO:0000256" key="1">
    <source>
        <dbReference type="ARBA" id="ARBA00004651"/>
    </source>
</evidence>
<accession>A0A059FKY5</accession>
<dbReference type="GO" id="GO:0005886">
    <property type="term" value="C:plasma membrane"/>
    <property type="evidence" value="ECO:0007669"/>
    <property type="project" value="UniProtKB-SubCell"/>
</dbReference>
<dbReference type="PATRIC" id="fig|1280952.3.peg.458"/>
<evidence type="ECO:0000259" key="7">
    <source>
        <dbReference type="Pfam" id="PF06271"/>
    </source>
</evidence>
<protein>
    <recommendedName>
        <fullName evidence="7">RDD domain-containing protein</fullName>
    </recommendedName>
</protein>
<comment type="subcellular location">
    <subcellularLocation>
        <location evidence="1">Cell membrane</location>
        <topology evidence="1">Multi-pass membrane protein</topology>
    </subcellularLocation>
</comment>
<name>A0A059FKY5_9PROT</name>
<sequence>MTTSRPVFGKKTSGAAGHRAARPAQSQALSAKAEAFLQSEREKSGGQESSGGGFPFPSNSNNVTGGKPVWGRRVIARIVDELLVWGLVFLMFHEDLGRQVSVYIEAPMGSPEENAASAALFGYALLWGCLESAYNIGMEASRLQATLGKMLVGAVVTDRDGGKPGLGGIIMRNTLGRFIVNVVPFCAGYVMGLFRKDRRCLHDIMSGTMVRKRVPAALSEGYGEVFA</sequence>
<keyword evidence="9" id="KW-1185">Reference proteome</keyword>
<dbReference type="AlphaFoldDB" id="A0A059FKY5"/>
<dbReference type="RefSeq" id="WP_035577581.1">
    <property type="nucleotide sequence ID" value="NZ_ARYJ01000001.1"/>
</dbReference>
<feature type="region of interest" description="Disordered" evidence="6">
    <location>
        <begin position="1"/>
        <end position="60"/>
    </location>
</feature>
<proteinExistence type="predicted"/>
<dbReference type="STRING" id="1280952.HJA_02265"/>
<evidence type="ECO:0000256" key="3">
    <source>
        <dbReference type="ARBA" id="ARBA00022692"/>
    </source>
</evidence>
<organism evidence="8 9">
    <name type="scientific">Hyphomonas jannaschiana VP2</name>
    <dbReference type="NCBI Taxonomy" id="1280952"/>
    <lineage>
        <taxon>Bacteria</taxon>
        <taxon>Pseudomonadati</taxon>
        <taxon>Pseudomonadota</taxon>
        <taxon>Alphaproteobacteria</taxon>
        <taxon>Hyphomonadales</taxon>
        <taxon>Hyphomonadaceae</taxon>
        <taxon>Hyphomonas</taxon>
    </lineage>
</organism>
<dbReference type="eggNOG" id="COG1714">
    <property type="taxonomic scope" value="Bacteria"/>
</dbReference>
<dbReference type="PANTHER" id="PTHR36115:SF4">
    <property type="entry name" value="MEMBRANE PROTEIN"/>
    <property type="match status" value="1"/>
</dbReference>
<dbReference type="PANTHER" id="PTHR36115">
    <property type="entry name" value="PROLINE-RICH ANTIGEN HOMOLOG-RELATED"/>
    <property type="match status" value="1"/>
</dbReference>
<evidence type="ECO:0000313" key="9">
    <source>
        <dbReference type="Proteomes" id="UP000024816"/>
    </source>
</evidence>
<dbReference type="InterPro" id="IPR010432">
    <property type="entry name" value="RDD"/>
</dbReference>
<reference evidence="8 9" key="1">
    <citation type="journal article" date="2014" name="Antonie Van Leeuwenhoek">
        <title>Hyphomonas beringensis sp. nov. and Hyphomonas chukchiensis sp. nov., isolated from surface seawater of the Bering Sea and Chukchi Sea.</title>
        <authorList>
            <person name="Li C."/>
            <person name="Lai Q."/>
            <person name="Li G."/>
            <person name="Dong C."/>
            <person name="Wang J."/>
            <person name="Liao Y."/>
            <person name="Shao Z."/>
        </authorList>
    </citation>
    <scope>NUCLEOTIDE SEQUENCE [LARGE SCALE GENOMIC DNA]</scope>
    <source>
        <strain evidence="8 9">VP2</strain>
    </source>
</reference>
<dbReference type="OrthoDB" id="9793824at2"/>
<comment type="caution">
    <text evidence="8">The sequence shown here is derived from an EMBL/GenBank/DDBJ whole genome shotgun (WGS) entry which is preliminary data.</text>
</comment>
<evidence type="ECO:0000256" key="6">
    <source>
        <dbReference type="SAM" id="MobiDB-lite"/>
    </source>
</evidence>
<keyword evidence="3" id="KW-0812">Transmembrane</keyword>
<evidence type="ECO:0000256" key="5">
    <source>
        <dbReference type="ARBA" id="ARBA00023136"/>
    </source>
</evidence>
<keyword evidence="2" id="KW-1003">Cell membrane</keyword>